<dbReference type="SUPFAM" id="SSF50156">
    <property type="entry name" value="PDZ domain-like"/>
    <property type="match status" value="3"/>
</dbReference>
<name>A0A672RNE3_SINGR</name>
<sequence>MAHSSDTAHKDMTNGAHPSAQPGPSGTSTLPRYLHRKQQRQRGVRSSSPMGRVILINAPVDGGDDSEDIHTITVDKSEDGRLGFSVRGGSEHGLGIFVSKVEDDSSAELAGLCVGDKLVEVNGISLESITMSSAVKVLTGNNRLRMVVRRVGKVPGIRYSKEKTTWVDLIHRRMVVEESGRTPSEASSDGALRRIVHLYTTSDDYCLGFNIRGGKEFGLGIYVSKLDPGGLAEQNGIKMGDQILAANGVSFEDITHSNAVEVLKSHTHVMLTIKEAGRYPAYKEMVAEYSWLNKLANGGQPSSSQGSDSYSSTSSLSSGTPVSSLSGLSQVMFPPIFGSEMVDVCISTEDRSCRPSSERIETAMQTDPLEPDTTSKSSRVINTETSRMVGETVLLKDTVIRSGTAKSRTRTFSAGDKETLDSPKTAVLMALSKPRKPIRRSQSHITVSGTVRLFEEIKTVSEDKQKKKKHQKDKVEMEGNTLQRSKTFVSLLFKSGRRRERSSSRDRKDKGTGDGHRGRSKSPKHLDNKPGKERGRPIINLLSSPRETRAGMREHSPIPSPETMAMLEDMACKLLNADEVAAVMRHCKRFLVERVVEDLVRPLLAILDKPEKLLLLREVRMIIPPTDLGRFDSMVLPFELEAYDILKNRSVRSPVLRSPRHGGTPRRHLITPIPDYRGGFHLQPVQDLERERQLIEDLELLRLAGLPTGRLPPPRAFTPLLDVPVDTYITDSLRNRSLSPARPGWPHSESSHGTERIARSPQRRDNGFPRTSHHDSLTSRGDSVPERGRSPYRNGHRIKTDKSQNGKEVKYTVMSAHRRSRTPLTQVFAPSSDQDWKEPVNGHSDSQETPPEQEYELSTVSISKTKQSLGISISGGIESKVQPMVKIEKIFPGGAASTSDVLKAGFELVSVDGESLQGVTHPHAVDAIRRAFSNKAKDPMEFIIKVPKNPRD</sequence>
<dbReference type="OMA" id="HWLPEPP"/>
<reference evidence="6" key="1">
    <citation type="submission" date="2025-08" db="UniProtKB">
        <authorList>
            <consortium name="Ensembl"/>
        </authorList>
    </citation>
    <scope>IDENTIFICATION</scope>
</reference>
<gene>
    <name evidence="6" type="primary">pdzd7a</name>
</gene>
<dbReference type="FunFam" id="2.30.42.10:FF:000092">
    <property type="entry name" value="PDZ domain containing 7"/>
    <property type="match status" value="1"/>
</dbReference>
<feature type="domain" description="PDZ" evidence="5">
    <location>
        <begin position="859"/>
        <end position="931"/>
    </location>
</feature>
<dbReference type="PANTHER" id="PTHR23116">
    <property type="entry name" value="PDZ DOMAIN CONTAINING WHIRLIN AND HARMONIN-RELATED"/>
    <property type="match status" value="1"/>
</dbReference>
<evidence type="ECO:0000256" key="2">
    <source>
        <dbReference type="ARBA" id="ARBA00022737"/>
    </source>
</evidence>
<feature type="compositionally biased region" description="Basic and acidic residues" evidence="4">
    <location>
        <begin position="524"/>
        <end position="536"/>
    </location>
</feature>
<evidence type="ECO:0000259" key="5">
    <source>
        <dbReference type="PROSITE" id="PS50106"/>
    </source>
</evidence>
<evidence type="ECO:0000313" key="7">
    <source>
        <dbReference type="Proteomes" id="UP000472262"/>
    </source>
</evidence>
<evidence type="ECO:0000256" key="1">
    <source>
        <dbReference type="ARBA" id="ARBA00004316"/>
    </source>
</evidence>
<comment type="subcellular location">
    <subcellularLocation>
        <location evidence="1">Cell projection</location>
    </subcellularLocation>
</comment>
<dbReference type="CDD" id="cd07358">
    <property type="entry name" value="HN_PDZD7_like"/>
    <property type="match status" value="1"/>
</dbReference>
<feature type="compositionally biased region" description="Basic and acidic residues" evidence="4">
    <location>
        <begin position="501"/>
        <end position="517"/>
    </location>
</feature>
<keyword evidence="3" id="KW-0966">Cell projection</keyword>
<feature type="region of interest" description="Disordered" evidence="4">
    <location>
        <begin position="1"/>
        <end position="31"/>
    </location>
</feature>
<dbReference type="Proteomes" id="UP000472262">
    <property type="component" value="Unassembled WGS sequence"/>
</dbReference>
<dbReference type="InterPro" id="IPR036034">
    <property type="entry name" value="PDZ_sf"/>
</dbReference>
<dbReference type="GO" id="GO:0060088">
    <property type="term" value="P:auditory receptor cell stereocilium organization"/>
    <property type="evidence" value="ECO:0007669"/>
    <property type="project" value="TreeGrafter"/>
</dbReference>
<feature type="region of interest" description="Disordered" evidence="4">
    <location>
        <begin position="297"/>
        <end position="324"/>
    </location>
</feature>
<dbReference type="InterPro" id="IPR051844">
    <property type="entry name" value="USH2_Complex_Protein"/>
</dbReference>
<dbReference type="PROSITE" id="PS50106">
    <property type="entry name" value="PDZ"/>
    <property type="match status" value="3"/>
</dbReference>
<proteinExistence type="predicted"/>
<dbReference type="PANTHER" id="PTHR23116:SF29">
    <property type="entry name" value="PDZ DOMAIN-CONTAINING PROTEIN 7"/>
    <property type="match status" value="1"/>
</dbReference>
<feature type="compositionally biased region" description="Basic and acidic residues" evidence="4">
    <location>
        <begin position="798"/>
        <end position="810"/>
    </location>
</feature>
<keyword evidence="7" id="KW-1185">Reference proteome</keyword>
<feature type="region of interest" description="Disordered" evidence="4">
    <location>
        <begin position="734"/>
        <end position="853"/>
    </location>
</feature>
<feature type="compositionally biased region" description="Basic and acidic residues" evidence="4">
    <location>
        <begin position="749"/>
        <end position="789"/>
    </location>
</feature>
<evidence type="ECO:0000256" key="3">
    <source>
        <dbReference type="ARBA" id="ARBA00023273"/>
    </source>
</evidence>
<keyword evidence="2" id="KW-0677">Repeat</keyword>
<feature type="region of interest" description="Disordered" evidence="4">
    <location>
        <begin position="349"/>
        <end position="377"/>
    </location>
</feature>
<feature type="domain" description="PDZ" evidence="5">
    <location>
        <begin position="195"/>
        <end position="265"/>
    </location>
</feature>
<dbReference type="GO" id="GO:0002142">
    <property type="term" value="C:stereocilia ankle link complex"/>
    <property type="evidence" value="ECO:0007669"/>
    <property type="project" value="TreeGrafter"/>
</dbReference>
<dbReference type="InParanoid" id="A0A672RNE3"/>
<dbReference type="GO" id="GO:0007605">
    <property type="term" value="P:sensory perception of sound"/>
    <property type="evidence" value="ECO:0007669"/>
    <property type="project" value="TreeGrafter"/>
</dbReference>
<feature type="compositionally biased region" description="Polar residues" evidence="4">
    <location>
        <begin position="822"/>
        <end position="833"/>
    </location>
</feature>
<dbReference type="FunFam" id="2.30.42.10:FF:000171">
    <property type="entry name" value="PDZ domain containing 7"/>
    <property type="match status" value="1"/>
</dbReference>
<evidence type="ECO:0000313" key="6">
    <source>
        <dbReference type="Ensembl" id="ENSSGRP00000090170.1"/>
    </source>
</evidence>
<dbReference type="Gene3D" id="1.20.1160.20">
    <property type="match status" value="1"/>
</dbReference>
<dbReference type="CDD" id="cd10834">
    <property type="entry name" value="PDZ2_PDZD7-like"/>
    <property type="match status" value="1"/>
</dbReference>
<dbReference type="Pfam" id="PF00595">
    <property type="entry name" value="PDZ"/>
    <property type="match status" value="3"/>
</dbReference>
<dbReference type="CDD" id="cd10833">
    <property type="entry name" value="PDZ1_PDZD7-like"/>
    <property type="match status" value="1"/>
</dbReference>
<dbReference type="Ensembl" id="ENSSGRT00000095962.1">
    <property type="protein sequence ID" value="ENSSGRP00000090170.1"/>
    <property type="gene ID" value="ENSSGRG00000045222.1"/>
</dbReference>
<accession>A0A672RNE3</accession>
<dbReference type="GO" id="GO:0005929">
    <property type="term" value="C:cilium"/>
    <property type="evidence" value="ECO:0007669"/>
    <property type="project" value="TreeGrafter"/>
</dbReference>
<feature type="compositionally biased region" description="Basic and acidic residues" evidence="4">
    <location>
        <begin position="1"/>
        <end position="12"/>
    </location>
</feature>
<organism evidence="6 7">
    <name type="scientific">Sinocyclocheilus grahami</name>
    <name type="common">Dianchi golden-line fish</name>
    <name type="synonym">Barbus grahami</name>
    <dbReference type="NCBI Taxonomy" id="75366"/>
    <lineage>
        <taxon>Eukaryota</taxon>
        <taxon>Metazoa</taxon>
        <taxon>Chordata</taxon>
        <taxon>Craniata</taxon>
        <taxon>Vertebrata</taxon>
        <taxon>Euteleostomi</taxon>
        <taxon>Actinopterygii</taxon>
        <taxon>Neopterygii</taxon>
        <taxon>Teleostei</taxon>
        <taxon>Ostariophysi</taxon>
        <taxon>Cypriniformes</taxon>
        <taxon>Cyprinidae</taxon>
        <taxon>Cyprininae</taxon>
        <taxon>Sinocyclocheilus</taxon>
    </lineage>
</organism>
<evidence type="ECO:0000256" key="4">
    <source>
        <dbReference type="SAM" id="MobiDB-lite"/>
    </source>
</evidence>
<feature type="compositionally biased region" description="Basic and acidic residues" evidence="4">
    <location>
        <begin position="546"/>
        <end position="556"/>
    </location>
</feature>
<dbReference type="SMART" id="SM00228">
    <property type="entry name" value="PDZ"/>
    <property type="match status" value="3"/>
</dbReference>
<dbReference type="Gene3D" id="2.30.42.10">
    <property type="match status" value="3"/>
</dbReference>
<feature type="compositionally biased region" description="Polar residues" evidence="4">
    <location>
        <begin position="843"/>
        <end position="853"/>
    </location>
</feature>
<dbReference type="InterPro" id="IPR042786">
    <property type="entry name" value="PDZD7_HN-like"/>
</dbReference>
<dbReference type="InterPro" id="IPR001478">
    <property type="entry name" value="PDZ"/>
</dbReference>
<protein>
    <submittedName>
        <fullName evidence="6">Uncharacterized LOC107570534</fullName>
    </submittedName>
</protein>
<dbReference type="GO" id="GO:0032426">
    <property type="term" value="C:stereocilium tip"/>
    <property type="evidence" value="ECO:0007669"/>
    <property type="project" value="TreeGrafter"/>
</dbReference>
<dbReference type="GO" id="GO:0005886">
    <property type="term" value="C:plasma membrane"/>
    <property type="evidence" value="ECO:0007669"/>
    <property type="project" value="TreeGrafter"/>
</dbReference>
<dbReference type="AlphaFoldDB" id="A0A672RNE3"/>
<dbReference type="FunFam" id="2.30.42.10:FF:000090">
    <property type="entry name" value="PDZ domain containing 7"/>
    <property type="match status" value="1"/>
</dbReference>
<reference evidence="6" key="2">
    <citation type="submission" date="2025-09" db="UniProtKB">
        <authorList>
            <consortium name="Ensembl"/>
        </authorList>
    </citation>
    <scope>IDENTIFICATION</scope>
</reference>
<feature type="compositionally biased region" description="Low complexity" evidence="4">
    <location>
        <begin position="298"/>
        <end position="324"/>
    </location>
</feature>
<feature type="domain" description="PDZ" evidence="5">
    <location>
        <begin position="71"/>
        <end position="138"/>
    </location>
</feature>
<feature type="compositionally biased region" description="Basic and acidic residues" evidence="4">
    <location>
        <begin position="349"/>
        <end position="361"/>
    </location>
</feature>
<feature type="region of interest" description="Disordered" evidence="4">
    <location>
        <begin position="461"/>
        <end position="560"/>
    </location>
</feature>
<dbReference type="CDD" id="cd06751">
    <property type="entry name" value="PDZ3_PDZD7-like"/>
    <property type="match status" value="1"/>
</dbReference>